<reference evidence="3" key="1">
    <citation type="submission" date="2016-10" db="EMBL/GenBank/DDBJ databases">
        <authorList>
            <person name="Varghese N."/>
            <person name="Submissions S."/>
        </authorList>
    </citation>
    <scope>NUCLEOTIDE SEQUENCE [LARGE SCALE GENOMIC DNA]</scope>
    <source>
        <strain evidence="3">LMG 22563</strain>
    </source>
</reference>
<feature type="transmembrane region" description="Helical" evidence="1">
    <location>
        <begin position="78"/>
        <end position="96"/>
    </location>
</feature>
<keyword evidence="1" id="KW-0812">Transmembrane</keyword>
<evidence type="ECO:0000313" key="3">
    <source>
        <dbReference type="Proteomes" id="UP000183018"/>
    </source>
</evidence>
<dbReference type="AlphaFoldDB" id="A0A1I3NUD4"/>
<keyword evidence="1" id="KW-1133">Transmembrane helix</keyword>
<sequence>MFTTVLEKIRASGFSGREGLFTWISRSLDKSLFILFNVTGTALFALGGAFAGNYNMQESWRAADGASAVIGFLLTNPYLAIIFGILLALAGGYGIYKDQNRLQSRLESQVADQHKLELDHTNSIIELSAKIEVEQNRGTQLRADLDTSLHELERVKSRLLELHKELIQNSLKHASIHLSFGTFERITLFNEYQEELHVIGRYSQNPIYNKVARKKFSVNQGIIGIAWRHNSFEEQHCPDGLDDDQKYCAYICEKYHMHESDVNRLRMKSCRYMAFAVMSAGSHKGVIVFESIDPGFFQKRVDLKADISKYFYEYQGMYAAYIQESQSLNRELMARERMHGPSIEDELKKGLTNG</sequence>
<proteinExistence type="predicted"/>
<evidence type="ECO:0000256" key="1">
    <source>
        <dbReference type="SAM" id="Phobius"/>
    </source>
</evidence>
<protein>
    <submittedName>
        <fullName evidence="2">Uncharacterized protein</fullName>
    </submittedName>
</protein>
<name>A0A1I3NUD4_9GAMM</name>
<dbReference type="RefSeq" id="WP_139225491.1">
    <property type="nucleotide sequence ID" value="NZ_FORC01000004.1"/>
</dbReference>
<evidence type="ECO:0000313" key="2">
    <source>
        <dbReference type="EMBL" id="SFJ12883.1"/>
    </source>
</evidence>
<dbReference type="OrthoDB" id="6402092at2"/>
<dbReference type="STRING" id="289370.SAMN05216602_4030"/>
<dbReference type="Proteomes" id="UP000183018">
    <property type="component" value="Unassembled WGS sequence"/>
</dbReference>
<feature type="transmembrane region" description="Helical" evidence="1">
    <location>
        <begin position="32"/>
        <end position="51"/>
    </location>
</feature>
<dbReference type="EMBL" id="FORC01000004">
    <property type="protein sequence ID" value="SFJ12883.1"/>
    <property type="molecule type" value="Genomic_DNA"/>
</dbReference>
<keyword evidence="3" id="KW-1185">Reference proteome</keyword>
<accession>A0A1I3NUD4</accession>
<organism evidence="2 3">
    <name type="scientific">Phytopseudomonas argentinensis</name>
    <dbReference type="NCBI Taxonomy" id="289370"/>
    <lineage>
        <taxon>Bacteria</taxon>
        <taxon>Pseudomonadati</taxon>
        <taxon>Pseudomonadota</taxon>
        <taxon>Gammaproteobacteria</taxon>
        <taxon>Pseudomonadales</taxon>
        <taxon>Pseudomonadaceae</taxon>
        <taxon>Phytopseudomonas</taxon>
    </lineage>
</organism>
<gene>
    <name evidence="2" type="ORF">SAMN05216602_4030</name>
</gene>
<keyword evidence="1" id="KW-0472">Membrane</keyword>